<evidence type="ECO:0000256" key="1">
    <source>
        <dbReference type="ARBA" id="ARBA00006484"/>
    </source>
</evidence>
<gene>
    <name evidence="5" type="ORF">BDV96DRAFT_614700</name>
</gene>
<evidence type="ECO:0000256" key="2">
    <source>
        <dbReference type="ARBA" id="ARBA00023002"/>
    </source>
</evidence>
<dbReference type="SUPFAM" id="SSF51735">
    <property type="entry name" value="NAD(P)-binding Rossmann-fold domains"/>
    <property type="match status" value="1"/>
</dbReference>
<proteinExistence type="inferred from homology"/>
<name>A0A6A5YW37_9PLEO</name>
<feature type="domain" description="Ketoreductase" evidence="4">
    <location>
        <begin position="41"/>
        <end position="235"/>
    </location>
</feature>
<dbReference type="GO" id="GO:0016616">
    <property type="term" value="F:oxidoreductase activity, acting on the CH-OH group of donors, NAD or NADP as acceptor"/>
    <property type="evidence" value="ECO:0007669"/>
    <property type="project" value="UniProtKB-ARBA"/>
</dbReference>
<dbReference type="InterPro" id="IPR002347">
    <property type="entry name" value="SDR_fam"/>
</dbReference>
<dbReference type="Pfam" id="PF00106">
    <property type="entry name" value="adh_short"/>
    <property type="match status" value="1"/>
</dbReference>
<dbReference type="Proteomes" id="UP000799770">
    <property type="component" value="Unassembled WGS sequence"/>
</dbReference>
<dbReference type="AlphaFoldDB" id="A0A6A5YW37"/>
<dbReference type="OrthoDB" id="1933717at2759"/>
<accession>A0A6A5YW37</accession>
<reference evidence="5" key="1">
    <citation type="journal article" date="2020" name="Stud. Mycol.">
        <title>101 Dothideomycetes genomes: a test case for predicting lifestyles and emergence of pathogens.</title>
        <authorList>
            <person name="Haridas S."/>
            <person name="Albert R."/>
            <person name="Binder M."/>
            <person name="Bloem J."/>
            <person name="Labutti K."/>
            <person name="Salamov A."/>
            <person name="Andreopoulos B."/>
            <person name="Baker S."/>
            <person name="Barry K."/>
            <person name="Bills G."/>
            <person name="Bluhm B."/>
            <person name="Cannon C."/>
            <person name="Castanera R."/>
            <person name="Culley D."/>
            <person name="Daum C."/>
            <person name="Ezra D."/>
            <person name="Gonzalez J."/>
            <person name="Henrissat B."/>
            <person name="Kuo A."/>
            <person name="Liang C."/>
            <person name="Lipzen A."/>
            <person name="Lutzoni F."/>
            <person name="Magnuson J."/>
            <person name="Mondo S."/>
            <person name="Nolan M."/>
            <person name="Ohm R."/>
            <person name="Pangilinan J."/>
            <person name="Park H.-J."/>
            <person name="Ramirez L."/>
            <person name="Alfaro M."/>
            <person name="Sun H."/>
            <person name="Tritt A."/>
            <person name="Yoshinaga Y."/>
            <person name="Zwiers L.-H."/>
            <person name="Turgeon B."/>
            <person name="Goodwin S."/>
            <person name="Spatafora J."/>
            <person name="Crous P."/>
            <person name="Grigoriev I."/>
        </authorList>
    </citation>
    <scope>NUCLEOTIDE SEQUENCE</scope>
    <source>
        <strain evidence="5">CBS 627.86</strain>
    </source>
</reference>
<sequence length="302" mass="32845">MSEAEWPTSSAVFFPGEDYIHHDIYPAINAETNKDLAQPGKVVLITGAGRGIGRAMALQYAHAGVASIIICSRTASELDDVESSIKAINGSTRVHKHTVDVTKEEAVKKCADVVKSEEGRLDILINNAGGSAAWTPLSDSDPKDWWRNLETNVQGPYHFLQAFLPLLVETAKKNDVVVDIINVASVGALIVLPGSSAYSISKLALLRLNEFVEAEYGSQGVNTVAIQPGGVVTRLAEQEIDTLRPYLTDTADLAGGWAVWFTKGARTWLNGRYASANWNVDRLEQMKDEIVNEDKLKVKLAV</sequence>
<dbReference type="SMART" id="SM00822">
    <property type="entry name" value="PKS_KR"/>
    <property type="match status" value="1"/>
</dbReference>
<evidence type="ECO:0000256" key="3">
    <source>
        <dbReference type="RuleBase" id="RU000363"/>
    </source>
</evidence>
<dbReference type="Gene3D" id="3.40.50.720">
    <property type="entry name" value="NAD(P)-binding Rossmann-like Domain"/>
    <property type="match status" value="1"/>
</dbReference>
<organism evidence="5 6">
    <name type="scientific">Lophiotrema nucula</name>
    <dbReference type="NCBI Taxonomy" id="690887"/>
    <lineage>
        <taxon>Eukaryota</taxon>
        <taxon>Fungi</taxon>
        <taxon>Dikarya</taxon>
        <taxon>Ascomycota</taxon>
        <taxon>Pezizomycotina</taxon>
        <taxon>Dothideomycetes</taxon>
        <taxon>Pleosporomycetidae</taxon>
        <taxon>Pleosporales</taxon>
        <taxon>Lophiotremataceae</taxon>
        <taxon>Lophiotrema</taxon>
    </lineage>
</organism>
<keyword evidence="2" id="KW-0560">Oxidoreductase</keyword>
<evidence type="ECO:0000313" key="5">
    <source>
        <dbReference type="EMBL" id="KAF2111342.1"/>
    </source>
</evidence>
<dbReference type="EMBL" id="ML977334">
    <property type="protein sequence ID" value="KAF2111342.1"/>
    <property type="molecule type" value="Genomic_DNA"/>
</dbReference>
<dbReference type="InterPro" id="IPR057326">
    <property type="entry name" value="KR_dom"/>
</dbReference>
<evidence type="ECO:0000313" key="6">
    <source>
        <dbReference type="Proteomes" id="UP000799770"/>
    </source>
</evidence>
<dbReference type="PRINTS" id="PR00080">
    <property type="entry name" value="SDRFAMILY"/>
</dbReference>
<dbReference type="CDD" id="cd05233">
    <property type="entry name" value="SDR_c"/>
    <property type="match status" value="1"/>
</dbReference>
<dbReference type="PANTHER" id="PTHR42760:SF37">
    <property type="entry name" value="CLAVALDEHYDE DEHYDROGENASE"/>
    <property type="match status" value="1"/>
</dbReference>
<dbReference type="PRINTS" id="PR00081">
    <property type="entry name" value="GDHRDH"/>
</dbReference>
<evidence type="ECO:0000259" key="4">
    <source>
        <dbReference type="SMART" id="SM00822"/>
    </source>
</evidence>
<keyword evidence="6" id="KW-1185">Reference proteome</keyword>
<protein>
    <recommendedName>
        <fullName evidence="4">Ketoreductase domain-containing protein</fullName>
    </recommendedName>
</protein>
<comment type="similarity">
    <text evidence="1 3">Belongs to the short-chain dehydrogenases/reductases (SDR) family.</text>
</comment>
<dbReference type="InterPro" id="IPR036291">
    <property type="entry name" value="NAD(P)-bd_dom_sf"/>
</dbReference>
<dbReference type="PANTHER" id="PTHR42760">
    <property type="entry name" value="SHORT-CHAIN DEHYDROGENASES/REDUCTASES FAMILY MEMBER"/>
    <property type="match status" value="1"/>
</dbReference>